<dbReference type="PANTHER" id="PTHR31001:SF76">
    <property type="entry name" value="ZN(2)-C6 FUNGAL-TYPE DOMAIN-CONTAINING PROTEIN"/>
    <property type="match status" value="1"/>
</dbReference>
<reference evidence="4" key="2">
    <citation type="submission" date="2017-11" db="EMBL/GenBank/DDBJ databases">
        <title>Candida auris genome assembly and annotation.</title>
        <authorList>
            <person name="Munoz J.F."/>
            <person name="Gade L.G."/>
            <person name="Chow N.A."/>
            <person name="Litvintseva A.P."/>
            <person name="Loparev V.N."/>
            <person name="Cuomo C.A."/>
        </authorList>
    </citation>
    <scope>NUCLEOTIDE SEQUENCE</scope>
    <source>
        <strain evidence="4">B8441</strain>
    </source>
</reference>
<protein>
    <recommendedName>
        <fullName evidence="3">Zn(2)-C6 fungal-type domain-containing protein</fullName>
    </recommendedName>
</protein>
<dbReference type="Proteomes" id="UP000825438">
    <property type="component" value="Chromosome VII"/>
</dbReference>
<dbReference type="Gene3D" id="4.10.240.10">
    <property type="entry name" value="Zn(2)-C6 fungal-type DNA-binding domain"/>
    <property type="match status" value="1"/>
</dbReference>
<dbReference type="EMBL" id="CP076755">
    <property type="protein sequence ID" value="QWW25986.1"/>
    <property type="molecule type" value="Genomic_DNA"/>
</dbReference>
<dbReference type="SMART" id="SM00066">
    <property type="entry name" value="GAL4"/>
    <property type="match status" value="1"/>
</dbReference>
<dbReference type="InterPro" id="IPR001138">
    <property type="entry name" value="Zn2Cys6_DnaBD"/>
</dbReference>
<gene>
    <name evidence="4" type="ORF">B9J08_002238</name>
    <name evidence="5" type="ORF">CA7LBN_004890</name>
</gene>
<reference evidence="4" key="1">
    <citation type="journal article" date="2017" name="Clin. Infect. Dis.">
        <title>Simultaneous emergence of multidrug-resistant Candida auris on 3 continents confirmed by whole-genome sequencing and epidemiological analyses.</title>
        <authorList>
            <person name="Lockhart S.R."/>
            <person name="Etienne K.A."/>
            <person name="Vallabhaneni S."/>
            <person name="Farooqi J."/>
            <person name="Chowdhary A."/>
            <person name="Govender N.P."/>
            <person name="Colombo A.L."/>
            <person name="Calvo B."/>
            <person name="Cuomo C.A."/>
            <person name="Desjardins C.A."/>
            <person name="Berkow E.L."/>
            <person name="Castanheira M."/>
            <person name="Magobo R.E."/>
            <person name="Jabeen K."/>
            <person name="Asghar R.J."/>
            <person name="Meis J.F."/>
            <person name="Jackson B."/>
            <person name="Chiller T."/>
            <person name="Litvintseva A.P."/>
        </authorList>
    </citation>
    <scope>NUCLEOTIDE SEQUENCE [LARGE SCALE GENOMIC DNA]</scope>
    <source>
        <strain evidence="4">B8441</strain>
    </source>
</reference>
<dbReference type="AlphaFoldDB" id="A0A2H0ZUU4"/>
<dbReference type="OMA" id="TVWSRPI"/>
<evidence type="ECO:0000256" key="2">
    <source>
        <dbReference type="ARBA" id="ARBA00023242"/>
    </source>
</evidence>
<dbReference type="InterPro" id="IPR050613">
    <property type="entry name" value="Sec_Metabolite_Reg"/>
</dbReference>
<proteinExistence type="predicted"/>
<dbReference type="VEuPathDB" id="FungiDB:B9J08_002238"/>
<evidence type="ECO:0000313" key="4">
    <source>
        <dbReference type="EMBL" id="PIS54464.1"/>
    </source>
</evidence>
<dbReference type="InterPro" id="IPR036864">
    <property type="entry name" value="Zn2-C6_fun-type_DNA-bd_sf"/>
</dbReference>
<feature type="domain" description="Zn(2)-C6 fungal-type" evidence="3">
    <location>
        <begin position="20"/>
        <end position="51"/>
    </location>
</feature>
<dbReference type="Pfam" id="PF00172">
    <property type="entry name" value="Zn_clus"/>
    <property type="match status" value="1"/>
</dbReference>
<accession>A0A2H0ZUU4</accession>
<dbReference type="EMBL" id="PEKT02000006">
    <property type="protein sequence ID" value="PIS54464.1"/>
    <property type="molecule type" value="Genomic_DNA"/>
</dbReference>
<keyword evidence="2" id="KW-0539">Nucleus</keyword>
<dbReference type="STRING" id="498019.A0A2H0ZUU4"/>
<name>A0A2H0ZUU4_CANAR</name>
<dbReference type="GO" id="GO:0005634">
    <property type="term" value="C:nucleus"/>
    <property type="evidence" value="ECO:0007669"/>
    <property type="project" value="UniProtKB-SubCell"/>
</dbReference>
<evidence type="ECO:0000256" key="1">
    <source>
        <dbReference type="ARBA" id="ARBA00004123"/>
    </source>
</evidence>
<dbReference type="CDD" id="cd12148">
    <property type="entry name" value="fungal_TF_MHR"/>
    <property type="match status" value="1"/>
</dbReference>
<sequence>MKYTSSAPDFIRKTKRKPLACVQCRSRKVKCDKTIPCKNCISRGFGSECQREVVLVRGSVANRQSEIRTRNSSGKGYFNEKEIENIRLCVEKLTFGFIKVDRLFKSENQNEVNWSQFHDELEFMMSRIDHASSHCLCSFACHYINFIHNAVIPTLFLDEHEQFWDQYVSSDRSCLVYSKSSSLLSLSPRDYYFWMAMYYSTLCNGIYFGSEELKDELDFSDEELKKVGPIFFRAAYDCLCRASFLDSPDIRSIQIFCLMSTCFHAYGSVGLSQSLLAQCIEIARKLRLDEIDVGGSSNFSKEIKRRLWYTLCLNDWLDQIDKASFYITSSDVMKPALITEETLLAGKEFPSYDDNPTSQTYSSIFYQHTMVQMALIKKRLFEKRNAASETFEAWTKMNRLRDNTSRVYSQTAEPTTDDLLSYDYAKFLLFSSLTEEVLDLGRRVLAIVGKKTWAQRFRSKCITAAMANINHASESVPSYYKRHWIVGQHLIYAALTLILDLIMFPEEDSLDEKHERLKQIERIFPIFEELKATHLPAKLGLAVLPKLCKLVRFVIVENRTGNTEEADSLRYLLEDLHVHLNPYSDPVPHLLTSQYFRTTKPSDFEGNVDELKPFDGSVGLGHRVEDEIQKLLTDTGWSDVLMKIFQPSMNDLQ</sequence>
<dbReference type="PROSITE" id="PS00463">
    <property type="entry name" value="ZN2_CY6_FUNGAL_1"/>
    <property type="match status" value="1"/>
</dbReference>
<comment type="subcellular location">
    <subcellularLocation>
        <location evidence="1">Nucleus</location>
    </subcellularLocation>
</comment>
<evidence type="ECO:0000313" key="5">
    <source>
        <dbReference type="EMBL" id="QWW25986.1"/>
    </source>
</evidence>
<reference evidence="5" key="3">
    <citation type="submission" date="2021-06" db="EMBL/GenBank/DDBJ databases">
        <title>Candida auris outbreak in lebanese hospital.</title>
        <authorList>
            <person name="Finianos M."/>
        </authorList>
    </citation>
    <scope>NUCLEOTIDE SEQUENCE</scope>
    <source>
        <strain evidence="5">CA7LBN</strain>
    </source>
</reference>
<organism evidence="4">
    <name type="scientific">Candidozyma auris</name>
    <name type="common">Yeast</name>
    <name type="synonym">Candida auris</name>
    <dbReference type="NCBI Taxonomy" id="498019"/>
    <lineage>
        <taxon>Eukaryota</taxon>
        <taxon>Fungi</taxon>
        <taxon>Dikarya</taxon>
        <taxon>Ascomycota</taxon>
        <taxon>Saccharomycotina</taxon>
        <taxon>Pichiomycetes</taxon>
        <taxon>Metschnikowiaceae</taxon>
        <taxon>Candidozyma</taxon>
    </lineage>
</organism>
<dbReference type="VEuPathDB" id="FungiDB:CJI97_001781"/>
<dbReference type="CDD" id="cd00067">
    <property type="entry name" value="GAL4"/>
    <property type="match status" value="1"/>
</dbReference>
<dbReference type="SUPFAM" id="SSF57701">
    <property type="entry name" value="Zn2/Cys6 DNA-binding domain"/>
    <property type="match status" value="1"/>
</dbReference>
<dbReference type="PROSITE" id="PS50048">
    <property type="entry name" value="ZN2_CY6_FUNGAL_2"/>
    <property type="match status" value="1"/>
</dbReference>
<dbReference type="GO" id="GO:0000981">
    <property type="term" value="F:DNA-binding transcription factor activity, RNA polymerase II-specific"/>
    <property type="evidence" value="ECO:0007669"/>
    <property type="project" value="InterPro"/>
</dbReference>
<dbReference type="PANTHER" id="PTHR31001">
    <property type="entry name" value="UNCHARACTERIZED TRANSCRIPTIONAL REGULATORY PROTEIN"/>
    <property type="match status" value="1"/>
</dbReference>
<dbReference type="InterPro" id="IPR031760">
    <property type="entry name" value="Cep3_C"/>
</dbReference>
<dbReference type="Pfam" id="PF16846">
    <property type="entry name" value="Cep3"/>
    <property type="match status" value="1"/>
</dbReference>
<evidence type="ECO:0000259" key="3">
    <source>
        <dbReference type="PROSITE" id="PS50048"/>
    </source>
</evidence>
<dbReference type="GO" id="GO:0008270">
    <property type="term" value="F:zinc ion binding"/>
    <property type="evidence" value="ECO:0007669"/>
    <property type="project" value="InterPro"/>
</dbReference>